<dbReference type="InterPro" id="IPR001387">
    <property type="entry name" value="Cro/C1-type_HTH"/>
</dbReference>
<evidence type="ECO:0000259" key="1">
    <source>
        <dbReference type="PROSITE" id="PS50943"/>
    </source>
</evidence>
<name>A0ABX7Q1W7_9BACT</name>
<dbReference type="PROSITE" id="PS50943">
    <property type="entry name" value="HTH_CROC1"/>
    <property type="match status" value="1"/>
</dbReference>
<proteinExistence type="predicted"/>
<reference evidence="2 3" key="1">
    <citation type="submission" date="2021-03" db="EMBL/GenBank/DDBJ databases">
        <title>Geobacter metallireducens gen. nov. sp. nov., a microorganism capable of coupling the complete oxidation of organic compounds to the reduction of iron and other metals.</title>
        <authorList>
            <person name="Li Y."/>
        </authorList>
    </citation>
    <scope>NUCLEOTIDE SEQUENCE [LARGE SCALE GENOMIC DNA]</scope>
    <source>
        <strain evidence="2 3">Jerry-YX</strain>
    </source>
</reference>
<keyword evidence="3" id="KW-1185">Reference proteome</keyword>
<dbReference type="InterPro" id="IPR010982">
    <property type="entry name" value="Lambda_DNA-bd_dom_sf"/>
</dbReference>
<feature type="domain" description="HTH cro/C1-type" evidence="1">
    <location>
        <begin position="35"/>
        <end position="89"/>
    </location>
</feature>
<dbReference type="RefSeq" id="WP_207162727.1">
    <property type="nucleotide sequence ID" value="NZ_CP071382.1"/>
</dbReference>
<dbReference type="EMBL" id="CP071382">
    <property type="protein sequence ID" value="QSV44913.1"/>
    <property type="molecule type" value="Genomic_DNA"/>
</dbReference>
<dbReference type="CDD" id="cd00093">
    <property type="entry name" value="HTH_XRE"/>
    <property type="match status" value="1"/>
</dbReference>
<protein>
    <submittedName>
        <fullName evidence="2">Helix-turn-helix domain-containing protein</fullName>
    </submittedName>
</protein>
<accession>A0ABX7Q1W7</accession>
<sequence length="167" mass="19090">MITVIIFQNLEYARTNFQIMETNLLPKYASIGVRFRHVRETTRLSQGKFAEKLGVKTSIISEIERGNVKPTLVLLIAMEYVYRVRKEWVLQGDPPMYCSDEPILGPILITSPEDSSSRQIRFHINKLVRIFREGNKNKIEALKAQLRALDPGTNNSNNENGGQDEPT</sequence>
<dbReference type="Pfam" id="PF13560">
    <property type="entry name" value="HTH_31"/>
    <property type="match status" value="1"/>
</dbReference>
<evidence type="ECO:0000313" key="2">
    <source>
        <dbReference type="EMBL" id="QSV44913.1"/>
    </source>
</evidence>
<organism evidence="2 3">
    <name type="scientific">Geobacter benzoatilyticus</name>
    <dbReference type="NCBI Taxonomy" id="2815309"/>
    <lineage>
        <taxon>Bacteria</taxon>
        <taxon>Pseudomonadati</taxon>
        <taxon>Thermodesulfobacteriota</taxon>
        <taxon>Desulfuromonadia</taxon>
        <taxon>Geobacterales</taxon>
        <taxon>Geobacteraceae</taxon>
        <taxon>Geobacter</taxon>
    </lineage>
</organism>
<evidence type="ECO:0000313" key="3">
    <source>
        <dbReference type="Proteomes" id="UP000663651"/>
    </source>
</evidence>
<dbReference type="Gene3D" id="1.10.260.40">
    <property type="entry name" value="lambda repressor-like DNA-binding domains"/>
    <property type="match status" value="1"/>
</dbReference>
<gene>
    <name evidence="2" type="ORF">JZM60_12225</name>
</gene>
<dbReference type="SMART" id="SM00530">
    <property type="entry name" value="HTH_XRE"/>
    <property type="match status" value="1"/>
</dbReference>
<dbReference type="Proteomes" id="UP000663651">
    <property type="component" value="Chromosome"/>
</dbReference>
<dbReference type="SUPFAM" id="SSF47413">
    <property type="entry name" value="lambda repressor-like DNA-binding domains"/>
    <property type="match status" value="1"/>
</dbReference>